<dbReference type="Proteomes" id="UP001341840">
    <property type="component" value="Unassembled WGS sequence"/>
</dbReference>
<feature type="non-terminal residue" evidence="2">
    <location>
        <position position="1"/>
    </location>
</feature>
<reference evidence="2 3" key="1">
    <citation type="journal article" date="2023" name="Plants (Basel)">
        <title>Bridging the Gap: Combining Genomics and Transcriptomics Approaches to Understand Stylosanthes scabra, an Orphan Legume from the Brazilian Caatinga.</title>
        <authorList>
            <person name="Ferreira-Neto J.R.C."/>
            <person name="da Silva M.D."/>
            <person name="Binneck E."/>
            <person name="de Melo N.F."/>
            <person name="da Silva R.H."/>
            <person name="de Melo A.L.T.M."/>
            <person name="Pandolfi V."/>
            <person name="Bustamante F.O."/>
            <person name="Brasileiro-Vidal A.C."/>
            <person name="Benko-Iseppon A.M."/>
        </authorList>
    </citation>
    <scope>NUCLEOTIDE SEQUENCE [LARGE SCALE GENOMIC DNA]</scope>
    <source>
        <tissue evidence="2">Leaves</tissue>
    </source>
</reference>
<protein>
    <submittedName>
        <fullName evidence="2">Uncharacterized protein</fullName>
    </submittedName>
</protein>
<comment type="caution">
    <text evidence="2">The sequence shown here is derived from an EMBL/GenBank/DDBJ whole genome shotgun (WGS) entry which is preliminary data.</text>
</comment>
<proteinExistence type="predicted"/>
<keyword evidence="3" id="KW-1185">Reference proteome</keyword>
<dbReference type="EMBL" id="JASCZI010121588">
    <property type="protein sequence ID" value="MED6162330.1"/>
    <property type="molecule type" value="Genomic_DNA"/>
</dbReference>
<evidence type="ECO:0000256" key="1">
    <source>
        <dbReference type="SAM" id="MobiDB-lite"/>
    </source>
</evidence>
<accession>A0ABU6ULY0</accession>
<evidence type="ECO:0000313" key="3">
    <source>
        <dbReference type="Proteomes" id="UP001341840"/>
    </source>
</evidence>
<feature type="region of interest" description="Disordered" evidence="1">
    <location>
        <begin position="1"/>
        <end position="22"/>
    </location>
</feature>
<feature type="compositionally biased region" description="Basic residues" evidence="1">
    <location>
        <begin position="1"/>
        <end position="11"/>
    </location>
</feature>
<gene>
    <name evidence="2" type="ORF">PIB30_069341</name>
</gene>
<name>A0ABU6ULY0_9FABA</name>
<organism evidence="2 3">
    <name type="scientific">Stylosanthes scabra</name>
    <dbReference type="NCBI Taxonomy" id="79078"/>
    <lineage>
        <taxon>Eukaryota</taxon>
        <taxon>Viridiplantae</taxon>
        <taxon>Streptophyta</taxon>
        <taxon>Embryophyta</taxon>
        <taxon>Tracheophyta</taxon>
        <taxon>Spermatophyta</taxon>
        <taxon>Magnoliopsida</taxon>
        <taxon>eudicotyledons</taxon>
        <taxon>Gunneridae</taxon>
        <taxon>Pentapetalae</taxon>
        <taxon>rosids</taxon>
        <taxon>fabids</taxon>
        <taxon>Fabales</taxon>
        <taxon>Fabaceae</taxon>
        <taxon>Papilionoideae</taxon>
        <taxon>50 kb inversion clade</taxon>
        <taxon>dalbergioids sensu lato</taxon>
        <taxon>Dalbergieae</taxon>
        <taxon>Pterocarpus clade</taxon>
        <taxon>Stylosanthes</taxon>
    </lineage>
</organism>
<sequence>LLATMSHRKTPAVKLKSVPHKDPPQLSQLPLRKWFANKELWEDYQNFYSKMPILPPKFLSEGPLPEDKYPEFWYYPRMMAAVTTTLRVHDGIYDSEGDGEFRLRFWLAGFKYTLDMDQLSSILGLKNNVFLFRGGGEVPKRLMSFDSEIAAQRLRVSRIGGKKYSVSAMRTDHHSLQYMLSYIWLPRRGNHGVLTEEDLIILWAMVRKVNLNWSYLIARHLVNCTTSCLVNTGLGHGALWTKNFEHLSVDLSGEEAVLIDDKNASLPIT</sequence>
<evidence type="ECO:0000313" key="2">
    <source>
        <dbReference type="EMBL" id="MED6162330.1"/>
    </source>
</evidence>